<name>A0ABN3IJ22_9ACTN</name>
<dbReference type="Proteomes" id="UP001501231">
    <property type="component" value="Unassembled WGS sequence"/>
</dbReference>
<feature type="region of interest" description="Disordered" evidence="1">
    <location>
        <begin position="111"/>
        <end position="140"/>
    </location>
</feature>
<proteinExistence type="predicted"/>
<evidence type="ECO:0000313" key="3">
    <source>
        <dbReference type="Proteomes" id="UP001501231"/>
    </source>
</evidence>
<accession>A0ABN3IJ22</accession>
<comment type="caution">
    <text evidence="2">The sequence shown here is derived from an EMBL/GenBank/DDBJ whole genome shotgun (WGS) entry which is preliminary data.</text>
</comment>
<organism evidence="2 3">
    <name type="scientific">Actinomadura vinacea</name>
    <dbReference type="NCBI Taxonomy" id="115336"/>
    <lineage>
        <taxon>Bacteria</taxon>
        <taxon>Bacillati</taxon>
        <taxon>Actinomycetota</taxon>
        <taxon>Actinomycetes</taxon>
        <taxon>Streptosporangiales</taxon>
        <taxon>Thermomonosporaceae</taxon>
        <taxon>Actinomadura</taxon>
    </lineage>
</organism>
<feature type="compositionally biased region" description="Basic residues" evidence="1">
    <location>
        <begin position="126"/>
        <end position="135"/>
    </location>
</feature>
<keyword evidence="3" id="KW-1185">Reference proteome</keyword>
<protein>
    <submittedName>
        <fullName evidence="2">Uncharacterized protein</fullName>
    </submittedName>
</protein>
<dbReference type="EMBL" id="BAAARW010000004">
    <property type="protein sequence ID" value="GAA2405864.1"/>
    <property type="molecule type" value="Genomic_DNA"/>
</dbReference>
<reference evidence="2 3" key="1">
    <citation type="journal article" date="2019" name="Int. J. Syst. Evol. Microbiol.">
        <title>The Global Catalogue of Microorganisms (GCM) 10K type strain sequencing project: providing services to taxonomists for standard genome sequencing and annotation.</title>
        <authorList>
            <consortium name="The Broad Institute Genomics Platform"/>
            <consortium name="The Broad Institute Genome Sequencing Center for Infectious Disease"/>
            <person name="Wu L."/>
            <person name="Ma J."/>
        </authorList>
    </citation>
    <scope>NUCLEOTIDE SEQUENCE [LARGE SCALE GENOMIC DNA]</scope>
    <source>
        <strain evidence="2 3">JCM 3325</strain>
    </source>
</reference>
<evidence type="ECO:0000256" key="1">
    <source>
        <dbReference type="SAM" id="MobiDB-lite"/>
    </source>
</evidence>
<evidence type="ECO:0000313" key="2">
    <source>
        <dbReference type="EMBL" id="GAA2405864.1"/>
    </source>
</evidence>
<gene>
    <name evidence="2" type="ORF">GCM10010191_12230</name>
</gene>
<feature type="region of interest" description="Disordered" evidence="1">
    <location>
        <begin position="49"/>
        <end position="99"/>
    </location>
</feature>
<sequence>MCECTSTGGMNPMVAASASDHQTHAWPRRHPQALNSVIATAAAISAPPKPARSCAMNDNSRGPAASSCSAEVRRKVRSLGTKTFVRPTTDTAAPPANSPIPVMIIRSWPSNALRRSGSGPSAMTVHRGRAGRRRMASTNIGKSVTVTAVCKGSTNPKARK</sequence>